<dbReference type="PANTHER" id="PTHR47359">
    <property type="entry name" value="PEPTIDOGLYCAN DL-ENDOPEPTIDASE CWLO"/>
    <property type="match status" value="1"/>
</dbReference>
<protein>
    <submittedName>
        <fullName evidence="6">Cell wall-associated NlpC family hydrolase</fullName>
    </submittedName>
</protein>
<gene>
    <name evidence="6" type="ORF">GGR04_001729</name>
</gene>
<accession>A0A7W6H3C0</accession>
<dbReference type="Gene3D" id="2.30.30.40">
    <property type="entry name" value="SH3 Domains"/>
    <property type="match status" value="1"/>
</dbReference>
<evidence type="ECO:0000256" key="3">
    <source>
        <dbReference type="ARBA" id="ARBA00022801"/>
    </source>
</evidence>
<keyword evidence="3 6" id="KW-0378">Hydrolase</keyword>
<reference evidence="6 7" key="1">
    <citation type="submission" date="2020-08" db="EMBL/GenBank/DDBJ databases">
        <title>Genomic Encyclopedia of Type Strains, Phase IV (KMG-IV): sequencing the most valuable type-strain genomes for metagenomic binning, comparative biology and taxonomic classification.</title>
        <authorList>
            <person name="Goeker M."/>
        </authorList>
    </citation>
    <scope>NUCLEOTIDE SEQUENCE [LARGE SCALE GENOMIC DNA]</scope>
    <source>
        <strain evidence="6 7">DSM 102238</strain>
    </source>
</reference>
<keyword evidence="4" id="KW-0788">Thiol protease</keyword>
<organism evidence="6 7">
    <name type="scientific">Aureimonas pseudogalii</name>
    <dbReference type="NCBI Taxonomy" id="1744844"/>
    <lineage>
        <taxon>Bacteria</taxon>
        <taxon>Pseudomonadati</taxon>
        <taxon>Pseudomonadota</taxon>
        <taxon>Alphaproteobacteria</taxon>
        <taxon>Hyphomicrobiales</taxon>
        <taxon>Aurantimonadaceae</taxon>
        <taxon>Aureimonas</taxon>
    </lineage>
</organism>
<evidence type="ECO:0000313" key="7">
    <source>
        <dbReference type="Proteomes" id="UP000542776"/>
    </source>
</evidence>
<sequence>MTVTESVSLDRRLHAARPDLADARLVGRVEAARFVEAQPARVAVPLADLRRQPASGAPLETQALFGEAVGIFEETDEGWCWVQLAGDGYVGWMPTAALVRDAASSAPTHRVSALRTFVFPGPDVKLPPLHDLPMGAVVSVTGEARDHNAEYALVAPFGAVVRQHLSPLSEVAEDFVAVAERFVGVPYLWGGKSALGIDCSGLVQVALAQAGIATPRDSDLQAFQCGRALESDKPLARGDLVFWLGHVGIMLDAERLLHANVHHMMTAVEPLDSAVARSAARGSSVTMRRRLGAR</sequence>
<dbReference type="RefSeq" id="WP_183199440.1">
    <property type="nucleotide sequence ID" value="NZ_JACIEK010000003.1"/>
</dbReference>
<dbReference type="InterPro" id="IPR051794">
    <property type="entry name" value="PG_Endopeptidase_C40"/>
</dbReference>
<proteinExistence type="inferred from homology"/>
<dbReference type="SUPFAM" id="SSF82057">
    <property type="entry name" value="Prokaryotic SH3-related domain"/>
    <property type="match status" value="1"/>
</dbReference>
<comment type="caution">
    <text evidence="6">The sequence shown here is derived from an EMBL/GenBank/DDBJ whole genome shotgun (WGS) entry which is preliminary data.</text>
</comment>
<dbReference type="GO" id="GO:0008234">
    <property type="term" value="F:cysteine-type peptidase activity"/>
    <property type="evidence" value="ECO:0007669"/>
    <property type="project" value="UniProtKB-KW"/>
</dbReference>
<dbReference type="SUPFAM" id="SSF54001">
    <property type="entry name" value="Cysteine proteinases"/>
    <property type="match status" value="1"/>
</dbReference>
<dbReference type="Pfam" id="PF18348">
    <property type="entry name" value="SH3_16"/>
    <property type="match status" value="1"/>
</dbReference>
<evidence type="ECO:0000256" key="2">
    <source>
        <dbReference type="ARBA" id="ARBA00022670"/>
    </source>
</evidence>
<evidence type="ECO:0000259" key="5">
    <source>
        <dbReference type="PROSITE" id="PS51935"/>
    </source>
</evidence>
<keyword evidence="2" id="KW-0645">Protease</keyword>
<keyword evidence="7" id="KW-1185">Reference proteome</keyword>
<dbReference type="EMBL" id="JACIEK010000003">
    <property type="protein sequence ID" value="MBB3997891.1"/>
    <property type="molecule type" value="Genomic_DNA"/>
</dbReference>
<dbReference type="InterPro" id="IPR038765">
    <property type="entry name" value="Papain-like_cys_pep_sf"/>
</dbReference>
<dbReference type="InterPro" id="IPR000064">
    <property type="entry name" value="NLP_P60_dom"/>
</dbReference>
<dbReference type="Pfam" id="PF00877">
    <property type="entry name" value="NLPC_P60"/>
    <property type="match status" value="1"/>
</dbReference>
<dbReference type="Proteomes" id="UP000542776">
    <property type="component" value="Unassembled WGS sequence"/>
</dbReference>
<dbReference type="PROSITE" id="PS51935">
    <property type="entry name" value="NLPC_P60"/>
    <property type="match status" value="1"/>
</dbReference>
<dbReference type="InterPro" id="IPR041382">
    <property type="entry name" value="SH3_16"/>
</dbReference>
<dbReference type="PANTHER" id="PTHR47359:SF3">
    <property type="entry name" value="NLP_P60 DOMAIN-CONTAINING PROTEIN-RELATED"/>
    <property type="match status" value="1"/>
</dbReference>
<dbReference type="Gene3D" id="3.90.1720.10">
    <property type="entry name" value="endopeptidase domain like (from Nostoc punctiforme)"/>
    <property type="match status" value="1"/>
</dbReference>
<evidence type="ECO:0000313" key="6">
    <source>
        <dbReference type="EMBL" id="MBB3997891.1"/>
    </source>
</evidence>
<name>A0A7W6H3C0_9HYPH</name>
<evidence type="ECO:0000256" key="4">
    <source>
        <dbReference type="ARBA" id="ARBA00022807"/>
    </source>
</evidence>
<feature type="domain" description="NlpC/P60" evidence="5">
    <location>
        <begin position="169"/>
        <end position="292"/>
    </location>
</feature>
<evidence type="ECO:0000256" key="1">
    <source>
        <dbReference type="ARBA" id="ARBA00007074"/>
    </source>
</evidence>
<dbReference type="GO" id="GO:0006508">
    <property type="term" value="P:proteolysis"/>
    <property type="evidence" value="ECO:0007669"/>
    <property type="project" value="UniProtKB-KW"/>
</dbReference>
<comment type="similarity">
    <text evidence="1">Belongs to the peptidase C40 family.</text>
</comment>
<dbReference type="AlphaFoldDB" id="A0A7W6H3C0"/>